<proteinExistence type="predicted"/>
<dbReference type="AlphaFoldDB" id="A0A817XKU0"/>
<reference evidence="3" key="1">
    <citation type="submission" date="2021-02" db="EMBL/GenBank/DDBJ databases">
        <authorList>
            <person name="Nowell W R."/>
        </authorList>
    </citation>
    <scope>NUCLEOTIDE SEQUENCE</scope>
</reference>
<evidence type="ECO:0000313" key="2">
    <source>
        <dbReference type="EMBL" id="CAF3316718.1"/>
    </source>
</evidence>
<feature type="compositionally biased region" description="Low complexity" evidence="1">
    <location>
        <begin position="14"/>
        <end position="27"/>
    </location>
</feature>
<evidence type="ECO:0000313" key="3">
    <source>
        <dbReference type="EMBL" id="CAF3368398.1"/>
    </source>
</evidence>
<dbReference type="Proteomes" id="UP000663872">
    <property type="component" value="Unassembled WGS sequence"/>
</dbReference>
<dbReference type="Proteomes" id="UP000663833">
    <property type="component" value="Unassembled WGS sequence"/>
</dbReference>
<feature type="compositionally biased region" description="Basic and acidic residues" evidence="1">
    <location>
        <begin position="1"/>
        <end position="13"/>
    </location>
</feature>
<organism evidence="3 4">
    <name type="scientific">Rotaria socialis</name>
    <dbReference type="NCBI Taxonomy" id="392032"/>
    <lineage>
        <taxon>Eukaryota</taxon>
        <taxon>Metazoa</taxon>
        <taxon>Spiralia</taxon>
        <taxon>Gnathifera</taxon>
        <taxon>Rotifera</taxon>
        <taxon>Eurotatoria</taxon>
        <taxon>Bdelloidea</taxon>
        <taxon>Philodinida</taxon>
        <taxon>Philodinidae</taxon>
        <taxon>Rotaria</taxon>
    </lineage>
</organism>
<comment type="caution">
    <text evidence="3">The sequence shown here is derived from an EMBL/GenBank/DDBJ whole genome shotgun (WGS) entry which is preliminary data.</text>
</comment>
<dbReference type="EMBL" id="CAJNYT010000051">
    <property type="protein sequence ID" value="CAF3316718.1"/>
    <property type="molecule type" value="Genomic_DNA"/>
</dbReference>
<gene>
    <name evidence="2" type="ORF">GRG538_LOCUS2020</name>
    <name evidence="3" type="ORF">LUA448_LOCUS14604</name>
</gene>
<sequence>MANKDGCKEDVKGDPSSLDSGSSLRPRSALKPTQAIESIKELSHEKDNHHEIERLLDRKSPLFRYPHGLLDNEQKNLQSTYNTFEMLNGNLDKIRVDLGIKTLDEYYNVSQTYTHLLSLQQQQQDAYSTENLSIRPTNDESSFTDLSMRGPKRSLHRVIQTFKIDYALVNRIELNGPILFTHIITRLKSSIIYHLITLRFEFQANSSSSLTDSERLVLGKLIELLTSCFSEKQ</sequence>
<protein>
    <submittedName>
        <fullName evidence="3">Uncharacterized protein</fullName>
    </submittedName>
</protein>
<name>A0A817XKU0_9BILA</name>
<dbReference type="EMBL" id="CAJNYD010001859">
    <property type="protein sequence ID" value="CAF3368398.1"/>
    <property type="molecule type" value="Genomic_DNA"/>
</dbReference>
<accession>A0A817XKU0</accession>
<evidence type="ECO:0000313" key="4">
    <source>
        <dbReference type="Proteomes" id="UP000663833"/>
    </source>
</evidence>
<feature type="region of interest" description="Disordered" evidence="1">
    <location>
        <begin position="1"/>
        <end position="32"/>
    </location>
</feature>
<evidence type="ECO:0000256" key="1">
    <source>
        <dbReference type="SAM" id="MobiDB-lite"/>
    </source>
</evidence>